<dbReference type="AlphaFoldDB" id="A0A5D3G347"/>
<organism evidence="11 12">
    <name type="scientific">Pseudomonas synxantha</name>
    <dbReference type="NCBI Taxonomy" id="47883"/>
    <lineage>
        <taxon>Bacteria</taxon>
        <taxon>Pseudomonadati</taxon>
        <taxon>Pseudomonadota</taxon>
        <taxon>Gammaproteobacteria</taxon>
        <taxon>Pseudomonadales</taxon>
        <taxon>Pseudomonadaceae</taxon>
        <taxon>Pseudomonas</taxon>
    </lineage>
</organism>
<dbReference type="Gene3D" id="2.60.40.2070">
    <property type="match status" value="1"/>
</dbReference>
<keyword evidence="8" id="KW-0998">Cell outer membrane</keyword>
<evidence type="ECO:0000256" key="5">
    <source>
        <dbReference type="ARBA" id="ARBA00022692"/>
    </source>
</evidence>
<gene>
    <name evidence="11" type="ORF">FXO26_26055</name>
</gene>
<dbReference type="InterPro" id="IPR025885">
    <property type="entry name" value="PapC_N"/>
</dbReference>
<protein>
    <submittedName>
        <fullName evidence="11">Fimbria/pilus outer membrane usher protein</fullName>
    </submittedName>
</protein>
<evidence type="ECO:0000256" key="4">
    <source>
        <dbReference type="ARBA" id="ARBA00022452"/>
    </source>
</evidence>
<dbReference type="Gene3D" id="3.10.20.410">
    <property type="match status" value="1"/>
</dbReference>
<dbReference type="Gene3D" id="2.60.40.2610">
    <property type="entry name" value="Outer membrane usher protein FimD, plug domain"/>
    <property type="match status" value="1"/>
</dbReference>
<keyword evidence="3" id="KW-0813">Transport</keyword>
<reference evidence="11 12" key="2">
    <citation type="submission" date="2019-08" db="EMBL/GenBank/DDBJ databases">
        <authorList>
            <person name="Brilhante M."/>
            <person name="Perreten V."/>
        </authorList>
    </citation>
    <scope>NUCLEOTIDE SEQUENCE [LARGE SCALE GENOMIC DNA]</scope>
    <source>
        <strain evidence="11 12">MCP106</strain>
    </source>
</reference>
<comment type="similarity">
    <text evidence="2">Belongs to the fimbrial export usher family.</text>
</comment>
<keyword evidence="6" id="KW-0732">Signal</keyword>
<evidence type="ECO:0000313" key="11">
    <source>
        <dbReference type="EMBL" id="TYK54759.1"/>
    </source>
</evidence>
<keyword evidence="4" id="KW-1134">Transmembrane beta strand</keyword>
<dbReference type="InterPro" id="IPR042186">
    <property type="entry name" value="FimD_plug_dom"/>
</dbReference>
<proteinExistence type="inferred from homology"/>
<dbReference type="InterPro" id="IPR037224">
    <property type="entry name" value="PapC_N_sf"/>
</dbReference>
<reference evidence="11 12" key="1">
    <citation type="submission" date="2019-08" db="EMBL/GenBank/DDBJ databases">
        <title>Subclass B2 metallo-beta lactamase from Pseudomonas synxantha.</title>
        <authorList>
            <person name="Poirel L."/>
            <person name="Palmieri M."/>
            <person name="Masseron A."/>
            <person name="Perreten V."/>
            <person name="Nordman P."/>
        </authorList>
    </citation>
    <scope>NUCLEOTIDE SEQUENCE [LARGE SCALE GENOMIC DNA]</scope>
    <source>
        <strain evidence="11 12">MCP106</strain>
    </source>
</reference>
<feature type="domain" description="PapC-like C-terminal" evidence="9">
    <location>
        <begin position="766"/>
        <end position="828"/>
    </location>
</feature>
<keyword evidence="5" id="KW-0812">Transmembrane</keyword>
<dbReference type="Pfam" id="PF13953">
    <property type="entry name" value="PapC_C"/>
    <property type="match status" value="1"/>
</dbReference>
<sequence length="847" mass="90613">MNTDFFRMNTLVHRALWFRPAARTIGLICVSTSAHGAPSQTLQTNSGNGAAKEITYDLGRLKGRKLDPAQVQFFAHSARFLAGRQRVMLVVNGSRLGSMSVSFNPEGQLCLNAKLLEDAGLISPQGTADKATACDSATDIDSLGFLAQFPQTVVDLRPGKSEVHLIVPAQALQPREPTTRQFNSGGTAATLNYEAFSSVTQSKGTSISYQNVNTVAGLNAGDWLFRSGQNYSASTSGSQLNHLYAYGQRTCSAIDVTAQAGQINIANSVFSGIALAGIQVVPEDSLRAGTGESPVRIEGIARAPARIEVRQNGNLIHTSMIAEGPYLLTDLGLNRRLDVVVTVIEDNGSKNTFTLPAASLDGSAFDTTPGYSFAAGQYRPGSNQSEKPFVVSANGTWPVSQTTQVTAGALGSIEYQGFAWSMGYRLTPETTLSMSQSASNASKLGQRGTQLSASVSTQLRKNLSLSLSTTQRTEGYRDFLDSVYRTEDVEDILENSSTLKAIDNFRGQTRDQYGASLGWGNTPVGNFSVSTSYSRAFDNQSTQHLSATWSTSYKMATFSASVRKNIGDSGYEKGLTTYVSATLPFGESARAYANADRTGTRVGMTQSEKVNDSASYQLRADHDDSNHRTNLAASASLLPRYVRANVGYARSSEGSINYNARLTGAVVAHGNGVTLSPYPVDDTFGVLSVGDLAGVKIMTPRGPVWTDMFGQAIAPSLAPYRDTQLAVSGASLPRNVDIGNGVKKIKPSRGSVNRVAFDVSTTRRTMLVVKDPNGAPLAKGLAVLNEHQQYITTTIGNGKVYFPTLEPGTKLSVMLADDKTCQIRYSQPKQADLSKIIETIEATCVAI</sequence>
<dbReference type="InterPro" id="IPR000015">
    <property type="entry name" value="Fimb_usher"/>
</dbReference>
<evidence type="ECO:0000259" key="10">
    <source>
        <dbReference type="Pfam" id="PF13954"/>
    </source>
</evidence>
<dbReference type="PANTHER" id="PTHR30451:SF8">
    <property type="entry name" value="FIMBRIAL USHER PROTEIN"/>
    <property type="match status" value="1"/>
</dbReference>
<dbReference type="SUPFAM" id="SSF141729">
    <property type="entry name" value="FimD N-terminal domain-like"/>
    <property type="match status" value="1"/>
</dbReference>
<dbReference type="GO" id="GO:0015473">
    <property type="term" value="F:fimbrial usher porin activity"/>
    <property type="evidence" value="ECO:0007669"/>
    <property type="project" value="InterPro"/>
</dbReference>
<evidence type="ECO:0000256" key="7">
    <source>
        <dbReference type="ARBA" id="ARBA00023136"/>
    </source>
</evidence>
<evidence type="ECO:0000256" key="2">
    <source>
        <dbReference type="ARBA" id="ARBA00008064"/>
    </source>
</evidence>
<dbReference type="InterPro" id="IPR043142">
    <property type="entry name" value="PapC-like_C_sf"/>
</dbReference>
<evidence type="ECO:0000256" key="3">
    <source>
        <dbReference type="ARBA" id="ARBA00022448"/>
    </source>
</evidence>
<evidence type="ECO:0000313" key="12">
    <source>
        <dbReference type="Proteomes" id="UP000324029"/>
    </source>
</evidence>
<name>A0A5D3G347_9PSED</name>
<dbReference type="Pfam" id="PF13954">
    <property type="entry name" value="PapC_N"/>
    <property type="match status" value="1"/>
</dbReference>
<dbReference type="EMBL" id="VSRO01000017">
    <property type="protein sequence ID" value="TYK54759.1"/>
    <property type="molecule type" value="Genomic_DNA"/>
</dbReference>
<keyword evidence="7" id="KW-0472">Membrane</keyword>
<dbReference type="Proteomes" id="UP000324029">
    <property type="component" value="Unassembled WGS sequence"/>
</dbReference>
<evidence type="ECO:0000256" key="8">
    <source>
        <dbReference type="ARBA" id="ARBA00023237"/>
    </source>
</evidence>
<dbReference type="Gene3D" id="2.60.40.3110">
    <property type="match status" value="1"/>
</dbReference>
<evidence type="ECO:0000259" key="9">
    <source>
        <dbReference type="Pfam" id="PF13953"/>
    </source>
</evidence>
<comment type="subcellular location">
    <subcellularLocation>
        <location evidence="1">Cell outer membrane</location>
        <topology evidence="1">Multi-pass membrane protein</topology>
    </subcellularLocation>
</comment>
<dbReference type="Pfam" id="PF00577">
    <property type="entry name" value="Usher"/>
    <property type="match status" value="1"/>
</dbReference>
<evidence type="ECO:0000256" key="1">
    <source>
        <dbReference type="ARBA" id="ARBA00004571"/>
    </source>
</evidence>
<comment type="caution">
    <text evidence="11">The sequence shown here is derived from an EMBL/GenBank/DDBJ whole genome shotgun (WGS) entry which is preliminary data.</text>
</comment>
<feature type="domain" description="PapC N-terminal" evidence="10">
    <location>
        <begin position="57"/>
        <end position="195"/>
    </location>
</feature>
<dbReference type="PANTHER" id="PTHR30451">
    <property type="entry name" value="OUTER MEMBRANE USHER PROTEIN"/>
    <property type="match status" value="1"/>
</dbReference>
<dbReference type="GO" id="GO:0009279">
    <property type="term" value="C:cell outer membrane"/>
    <property type="evidence" value="ECO:0007669"/>
    <property type="project" value="UniProtKB-SubCell"/>
</dbReference>
<dbReference type="InterPro" id="IPR025949">
    <property type="entry name" value="PapC-like_C"/>
</dbReference>
<accession>A0A5D3G347</accession>
<dbReference type="GO" id="GO:0009297">
    <property type="term" value="P:pilus assembly"/>
    <property type="evidence" value="ECO:0007669"/>
    <property type="project" value="InterPro"/>
</dbReference>
<evidence type="ECO:0000256" key="6">
    <source>
        <dbReference type="ARBA" id="ARBA00022729"/>
    </source>
</evidence>